<dbReference type="Gene3D" id="3.40.50.720">
    <property type="entry name" value="NAD(P)-binding Rossmann-like Domain"/>
    <property type="match status" value="1"/>
</dbReference>
<dbReference type="SUPFAM" id="SSF51735">
    <property type="entry name" value="NAD(P)-binding Rossmann-fold domains"/>
    <property type="match status" value="1"/>
</dbReference>
<comment type="function">
    <text evidence="4">Catalyzes the reduction of fatty acyl-CoA to fatty alcohols.</text>
</comment>
<evidence type="ECO:0000313" key="7">
    <source>
        <dbReference type="EMBL" id="JAS11720.1"/>
    </source>
</evidence>
<dbReference type="InterPro" id="IPR026055">
    <property type="entry name" value="FAR"/>
</dbReference>
<reference evidence="7" key="1">
    <citation type="submission" date="2015-12" db="EMBL/GenBank/DDBJ databases">
        <title>De novo transcriptome assembly of four potential Pierce s Disease insect vectors from Arizona vineyards.</title>
        <authorList>
            <person name="Tassone E.E."/>
        </authorList>
    </citation>
    <scope>NUCLEOTIDE SEQUENCE</scope>
</reference>
<dbReference type="AlphaFoldDB" id="A0A1B6CEH9"/>
<sequence>MLELAKEMKNLKLFVHVSTSYCHLQEKVLYEKAYPPPADPYKVIRDCEIKSEEEIQKVAKQMLGHFPNSYAYTKCLSEALVVDAMNNDIPAIILRPSIVIPIWREPLPGWTDNINGPTGLLIGAGKGVIRTMYCNNQGYADYLPVDITVNGVLLSTWNFIDLKDTVRRIGHLTSSMEWQVSWQEIIDLGKQIVTENIPLNWCVWYPGGSMKSSRLVHQICVIFFHYIPAYFLDAILFLLGHKPIVVKIQDRISKGFEVFEYYANNQWEFRNEHVHHLRKIMNKRERYEYKIDGEDMDLRKYFEDCILSARLYILKESPESLPTARIHTRIMYWVDVFAKLLFWGFLLHTFTSWTGIQDYILPFFLNDPSDNKVTITEINN</sequence>
<evidence type="ECO:0000256" key="3">
    <source>
        <dbReference type="ARBA" id="ARBA00023098"/>
    </source>
</evidence>
<keyword evidence="4" id="KW-0560">Oxidoreductase</keyword>
<dbReference type="EC" id="1.2.1.84" evidence="4"/>
<evidence type="ECO:0000256" key="4">
    <source>
        <dbReference type="RuleBase" id="RU363097"/>
    </source>
</evidence>
<dbReference type="InterPro" id="IPR033640">
    <property type="entry name" value="FAR_C"/>
</dbReference>
<dbReference type="GO" id="GO:0005777">
    <property type="term" value="C:peroxisome"/>
    <property type="evidence" value="ECO:0007669"/>
    <property type="project" value="TreeGrafter"/>
</dbReference>
<feature type="domain" description="Thioester reductase (TE)" evidence="6">
    <location>
        <begin position="1"/>
        <end position="151"/>
    </location>
</feature>
<keyword evidence="3 4" id="KW-0443">Lipid metabolism</keyword>
<dbReference type="GO" id="GO:0080019">
    <property type="term" value="F:alcohol-forming very long-chain fatty acyl-CoA reductase activity"/>
    <property type="evidence" value="ECO:0007669"/>
    <property type="project" value="InterPro"/>
</dbReference>
<organism evidence="7">
    <name type="scientific">Clastoptera arizonana</name>
    <name type="common">Arizona spittle bug</name>
    <dbReference type="NCBI Taxonomy" id="38151"/>
    <lineage>
        <taxon>Eukaryota</taxon>
        <taxon>Metazoa</taxon>
        <taxon>Ecdysozoa</taxon>
        <taxon>Arthropoda</taxon>
        <taxon>Hexapoda</taxon>
        <taxon>Insecta</taxon>
        <taxon>Pterygota</taxon>
        <taxon>Neoptera</taxon>
        <taxon>Paraneoptera</taxon>
        <taxon>Hemiptera</taxon>
        <taxon>Auchenorrhyncha</taxon>
        <taxon>Cercopoidea</taxon>
        <taxon>Clastopteridae</taxon>
        <taxon>Clastoptera</taxon>
    </lineage>
</organism>
<dbReference type="InterPro" id="IPR036291">
    <property type="entry name" value="NAD(P)-bd_dom_sf"/>
</dbReference>
<dbReference type="CDD" id="cd09071">
    <property type="entry name" value="FAR_C"/>
    <property type="match status" value="1"/>
</dbReference>
<dbReference type="PANTHER" id="PTHR11011:SF61">
    <property type="entry name" value="FATTY ACYL-COA REDUCTASE"/>
    <property type="match status" value="1"/>
</dbReference>
<dbReference type="Pfam" id="PF07993">
    <property type="entry name" value="NAD_binding_4"/>
    <property type="match status" value="1"/>
</dbReference>
<evidence type="ECO:0000256" key="1">
    <source>
        <dbReference type="ARBA" id="ARBA00005928"/>
    </source>
</evidence>
<dbReference type="GO" id="GO:0102965">
    <property type="term" value="F:alcohol-forming long-chain fatty acyl-CoA reductase activity"/>
    <property type="evidence" value="ECO:0007669"/>
    <property type="project" value="UniProtKB-EC"/>
</dbReference>
<dbReference type="GO" id="GO:0035336">
    <property type="term" value="P:long-chain fatty-acyl-CoA metabolic process"/>
    <property type="evidence" value="ECO:0007669"/>
    <property type="project" value="TreeGrafter"/>
</dbReference>
<gene>
    <name evidence="7" type="ORF">g.6484</name>
</gene>
<evidence type="ECO:0000259" key="6">
    <source>
        <dbReference type="Pfam" id="PF07993"/>
    </source>
</evidence>
<dbReference type="PANTHER" id="PTHR11011">
    <property type="entry name" value="MALE STERILITY PROTEIN 2-RELATED"/>
    <property type="match status" value="1"/>
</dbReference>
<accession>A0A1B6CEH9</accession>
<evidence type="ECO:0000259" key="5">
    <source>
        <dbReference type="Pfam" id="PF03015"/>
    </source>
</evidence>
<dbReference type="EMBL" id="GEDC01025578">
    <property type="protein sequence ID" value="JAS11720.1"/>
    <property type="molecule type" value="Transcribed_RNA"/>
</dbReference>
<dbReference type="Pfam" id="PF03015">
    <property type="entry name" value="Sterile"/>
    <property type="match status" value="1"/>
</dbReference>
<name>A0A1B6CEH9_9HEMI</name>
<keyword evidence="2 4" id="KW-0444">Lipid biosynthesis</keyword>
<feature type="domain" description="Fatty acyl-CoA reductase C-terminal" evidence="5">
    <location>
        <begin position="224"/>
        <end position="316"/>
    </location>
</feature>
<proteinExistence type="inferred from homology"/>
<protein>
    <recommendedName>
        <fullName evidence="4">Fatty acyl-CoA reductase</fullName>
        <ecNumber evidence="4">1.2.1.84</ecNumber>
    </recommendedName>
</protein>
<comment type="catalytic activity">
    <reaction evidence="4">
        <text>a long-chain fatty acyl-CoA + 2 NADPH + 2 H(+) = a long-chain primary fatty alcohol + 2 NADP(+) + CoA</text>
        <dbReference type="Rhea" id="RHEA:52716"/>
        <dbReference type="ChEBI" id="CHEBI:15378"/>
        <dbReference type="ChEBI" id="CHEBI:57287"/>
        <dbReference type="ChEBI" id="CHEBI:57783"/>
        <dbReference type="ChEBI" id="CHEBI:58349"/>
        <dbReference type="ChEBI" id="CHEBI:77396"/>
        <dbReference type="ChEBI" id="CHEBI:83139"/>
        <dbReference type="EC" id="1.2.1.84"/>
    </reaction>
</comment>
<dbReference type="InterPro" id="IPR013120">
    <property type="entry name" value="FAR_NAD-bd"/>
</dbReference>
<evidence type="ECO:0000256" key="2">
    <source>
        <dbReference type="ARBA" id="ARBA00022516"/>
    </source>
</evidence>
<comment type="similarity">
    <text evidence="1 4">Belongs to the fatty acyl-CoA reductase family.</text>
</comment>
<keyword evidence="4" id="KW-0521">NADP</keyword>